<dbReference type="Proteomes" id="UP000641025">
    <property type="component" value="Unassembled WGS sequence"/>
</dbReference>
<name>A0ABS0YSZ4_9BACT</name>
<evidence type="ECO:0000256" key="1">
    <source>
        <dbReference type="SAM" id="SignalP"/>
    </source>
</evidence>
<dbReference type="RefSeq" id="WP_199395596.1">
    <property type="nucleotide sequence ID" value="NZ_JAEMHK010000009.1"/>
</dbReference>
<proteinExistence type="predicted"/>
<comment type="caution">
    <text evidence="2">The sequence shown here is derived from an EMBL/GenBank/DDBJ whole genome shotgun (WGS) entry which is preliminary data.</text>
</comment>
<evidence type="ECO:0008006" key="4">
    <source>
        <dbReference type="Google" id="ProtNLM"/>
    </source>
</evidence>
<protein>
    <recommendedName>
        <fullName evidence="4">Lipoprotein SmpA/OmlA domain-containing protein</fullName>
    </recommendedName>
</protein>
<organism evidence="2 3">
    <name type="scientific">Geomonas propionica</name>
    <dbReference type="NCBI Taxonomy" id="2798582"/>
    <lineage>
        <taxon>Bacteria</taxon>
        <taxon>Pseudomonadati</taxon>
        <taxon>Thermodesulfobacteriota</taxon>
        <taxon>Desulfuromonadia</taxon>
        <taxon>Geobacterales</taxon>
        <taxon>Geobacteraceae</taxon>
        <taxon>Geomonas</taxon>
    </lineage>
</organism>
<accession>A0ABS0YSZ4</accession>
<feature type="signal peptide" evidence="1">
    <location>
        <begin position="1"/>
        <end position="19"/>
    </location>
</feature>
<gene>
    <name evidence="2" type="ORF">JFN90_13285</name>
</gene>
<reference evidence="2 3" key="1">
    <citation type="submission" date="2020-12" db="EMBL/GenBank/DDBJ databases">
        <title>Geomonas sp. Red259, isolated from paddy soil.</title>
        <authorList>
            <person name="Xu Z."/>
            <person name="Zhang Z."/>
            <person name="Masuda Y."/>
            <person name="Itoh H."/>
            <person name="Senoo K."/>
        </authorList>
    </citation>
    <scope>NUCLEOTIDE SEQUENCE [LARGE SCALE GENOMIC DNA]</scope>
    <source>
        <strain evidence="2 3">Red259</strain>
    </source>
</reference>
<keyword evidence="1" id="KW-0732">Signal</keyword>
<dbReference type="PROSITE" id="PS51257">
    <property type="entry name" value="PROKAR_LIPOPROTEIN"/>
    <property type="match status" value="1"/>
</dbReference>
<evidence type="ECO:0000313" key="3">
    <source>
        <dbReference type="Proteomes" id="UP000641025"/>
    </source>
</evidence>
<dbReference type="EMBL" id="JAEMHK010000009">
    <property type="protein sequence ID" value="MBJ6801101.1"/>
    <property type="molecule type" value="Genomic_DNA"/>
</dbReference>
<sequence>MKKLCLVLAALLLGACAHAPAQKAGEAAPNSERNFSPTYVNEVIVKGRTTREEILAKIGTPNSIQRRSVGVATGPAQVWNYWTAPPLQAVAKGGQQPVTTLTVSFDDSGVVQEYKAVDTSVVIQ</sequence>
<keyword evidence="3" id="KW-1185">Reference proteome</keyword>
<evidence type="ECO:0000313" key="2">
    <source>
        <dbReference type="EMBL" id="MBJ6801101.1"/>
    </source>
</evidence>
<feature type="chain" id="PRO_5045683110" description="Lipoprotein SmpA/OmlA domain-containing protein" evidence="1">
    <location>
        <begin position="20"/>
        <end position="124"/>
    </location>
</feature>